<evidence type="ECO:0000256" key="4">
    <source>
        <dbReference type="PROSITE-ProRule" id="PRU00335"/>
    </source>
</evidence>
<evidence type="ECO:0000259" key="5">
    <source>
        <dbReference type="PROSITE" id="PS50977"/>
    </source>
</evidence>
<dbReference type="PANTHER" id="PTHR30055">
    <property type="entry name" value="HTH-TYPE TRANSCRIPTIONAL REGULATOR RUTR"/>
    <property type="match status" value="1"/>
</dbReference>
<dbReference type="EMBL" id="JAABNR010000002">
    <property type="protein sequence ID" value="NBZ86659.1"/>
    <property type="molecule type" value="Genomic_DNA"/>
</dbReference>
<dbReference type="SUPFAM" id="SSF46689">
    <property type="entry name" value="Homeodomain-like"/>
    <property type="match status" value="1"/>
</dbReference>
<evidence type="ECO:0000256" key="3">
    <source>
        <dbReference type="ARBA" id="ARBA00023163"/>
    </source>
</evidence>
<dbReference type="PROSITE" id="PS50977">
    <property type="entry name" value="HTH_TETR_2"/>
    <property type="match status" value="1"/>
</dbReference>
<gene>
    <name evidence="6" type="ORF">GV832_03625</name>
</gene>
<feature type="domain" description="HTH tetR-type" evidence="5">
    <location>
        <begin position="10"/>
        <end position="70"/>
    </location>
</feature>
<evidence type="ECO:0000256" key="2">
    <source>
        <dbReference type="ARBA" id="ARBA00023125"/>
    </source>
</evidence>
<dbReference type="InterPro" id="IPR009057">
    <property type="entry name" value="Homeodomain-like_sf"/>
</dbReference>
<protein>
    <submittedName>
        <fullName evidence="6">TetR family transcriptional regulator</fullName>
    </submittedName>
</protein>
<comment type="caution">
    <text evidence="6">The sequence shown here is derived from an EMBL/GenBank/DDBJ whole genome shotgun (WGS) entry which is preliminary data.</text>
</comment>
<dbReference type="Proteomes" id="UP001193501">
    <property type="component" value="Unassembled WGS sequence"/>
</dbReference>
<dbReference type="InterPro" id="IPR050109">
    <property type="entry name" value="HTH-type_TetR-like_transc_reg"/>
</dbReference>
<evidence type="ECO:0000313" key="7">
    <source>
        <dbReference type="Proteomes" id="UP001193501"/>
    </source>
</evidence>
<keyword evidence="1" id="KW-0805">Transcription regulation</keyword>
<dbReference type="RefSeq" id="WP_168773455.1">
    <property type="nucleotide sequence ID" value="NZ_JAABNR010000002.1"/>
</dbReference>
<dbReference type="InterPro" id="IPR001647">
    <property type="entry name" value="HTH_TetR"/>
</dbReference>
<evidence type="ECO:0000256" key="1">
    <source>
        <dbReference type="ARBA" id="ARBA00023015"/>
    </source>
</evidence>
<keyword evidence="7" id="KW-1185">Reference proteome</keyword>
<evidence type="ECO:0000313" key="6">
    <source>
        <dbReference type="EMBL" id="NBZ86659.1"/>
    </source>
</evidence>
<organism evidence="6 7">
    <name type="scientific">Stagnihabitans tardus</name>
    <dbReference type="NCBI Taxonomy" id="2699202"/>
    <lineage>
        <taxon>Bacteria</taxon>
        <taxon>Pseudomonadati</taxon>
        <taxon>Pseudomonadota</taxon>
        <taxon>Alphaproteobacteria</taxon>
        <taxon>Rhodobacterales</taxon>
        <taxon>Paracoccaceae</taxon>
        <taxon>Stagnihabitans</taxon>
    </lineage>
</organism>
<proteinExistence type="predicted"/>
<keyword evidence="2 4" id="KW-0238">DNA-binding</keyword>
<reference evidence="6" key="1">
    <citation type="submission" date="2020-01" db="EMBL/GenBank/DDBJ databases">
        <authorList>
            <person name="Chen W.-M."/>
        </authorList>
    </citation>
    <scope>NUCLEOTIDE SEQUENCE</scope>
    <source>
        <strain evidence="6">CYK-10</strain>
    </source>
</reference>
<dbReference type="PANTHER" id="PTHR30055:SF234">
    <property type="entry name" value="HTH-TYPE TRANSCRIPTIONAL REGULATOR BETI"/>
    <property type="match status" value="1"/>
</dbReference>
<dbReference type="GO" id="GO:0003700">
    <property type="term" value="F:DNA-binding transcription factor activity"/>
    <property type="evidence" value="ECO:0007669"/>
    <property type="project" value="TreeGrafter"/>
</dbReference>
<keyword evidence="3" id="KW-0804">Transcription</keyword>
<dbReference type="Pfam" id="PF00440">
    <property type="entry name" value="TetR_N"/>
    <property type="match status" value="1"/>
</dbReference>
<dbReference type="Gene3D" id="1.10.357.10">
    <property type="entry name" value="Tetracycline Repressor, domain 2"/>
    <property type="match status" value="1"/>
</dbReference>
<dbReference type="PRINTS" id="PR00455">
    <property type="entry name" value="HTHTETR"/>
</dbReference>
<sequence>MDTKPDKGWRGTPELWLDAAYDLLVEGGVEAVKVMPLAAKLGLSRTSFYWHFPDREALLAGLITRWESRNTAQLVARCEAPAKTIAEAMLSICDLWITPALFDSRLEFAIRTWALTDPALATTLAATDETRTQALTALFLRHHFPAHEADTRARALYLTQVGYIAMRTEESLSQRLSRIPDYVLIFCGQSPTPAELSAFQARHPC</sequence>
<accession>A0AAE5BUD3</accession>
<feature type="DNA-binding region" description="H-T-H motif" evidence="4">
    <location>
        <begin position="33"/>
        <end position="52"/>
    </location>
</feature>
<dbReference type="AlphaFoldDB" id="A0AAE5BUD3"/>
<name>A0AAE5BUD3_9RHOB</name>
<dbReference type="GO" id="GO:0000976">
    <property type="term" value="F:transcription cis-regulatory region binding"/>
    <property type="evidence" value="ECO:0007669"/>
    <property type="project" value="TreeGrafter"/>
</dbReference>